<dbReference type="OrthoDB" id="9810259at2"/>
<keyword evidence="6 9" id="KW-0378">Hydrolase</keyword>
<dbReference type="PANTHER" id="PTHR33695">
    <property type="entry name" value="LIPOPROTEIN SIGNAL PEPTIDASE"/>
    <property type="match status" value="1"/>
</dbReference>
<evidence type="ECO:0000256" key="9">
    <source>
        <dbReference type="HAMAP-Rule" id="MF_00161"/>
    </source>
</evidence>
<comment type="pathway">
    <text evidence="9">Protein modification; lipoprotein biosynthesis (signal peptide cleavage).</text>
</comment>
<comment type="catalytic activity">
    <reaction evidence="9 10">
        <text>Release of signal peptides from bacterial membrane prolipoproteins. Hydrolyzes -Xaa-Yaa-Zaa-|-(S,diacylglyceryl)Cys-, in which Xaa is hydrophobic (preferably Leu), and Yaa (Ala or Ser) and Zaa (Gly or Ala) have small, neutral side chains.</text>
        <dbReference type="EC" id="3.4.23.36"/>
    </reaction>
</comment>
<comment type="function">
    <text evidence="9 10">This protein specifically catalyzes the removal of signal peptides from prolipoproteins.</text>
</comment>
<dbReference type="UniPathway" id="UPA00665"/>
<comment type="caution">
    <text evidence="9">Lacks conserved residue(s) required for the propagation of feature annotation.</text>
</comment>
<evidence type="ECO:0000256" key="2">
    <source>
        <dbReference type="ARBA" id="ARBA00022475"/>
    </source>
</evidence>
<keyword evidence="7 9" id="KW-1133">Transmembrane helix</keyword>
<reference evidence="13" key="2">
    <citation type="submission" date="2012-01" db="EMBL/GenBank/DDBJ databases">
        <title>Complete sequence of chromosome of Marinitoga piezophila KA3.</title>
        <authorList>
            <person name="Lucas S."/>
            <person name="Han J."/>
            <person name="Lapidus A."/>
            <person name="Cheng J.-F."/>
            <person name="Goodwin L."/>
            <person name="Pitluck S."/>
            <person name="Peters L."/>
            <person name="Mikhailova N."/>
            <person name="Teshima H."/>
            <person name="Detter J.C."/>
            <person name="Han C."/>
            <person name="Tapia R."/>
            <person name="Land M."/>
            <person name="Hauser L."/>
            <person name="Kyrpides N."/>
            <person name="Ivanova N."/>
            <person name="Pagani I."/>
            <person name="Jebbar M."/>
            <person name="Vannier P."/>
            <person name="Oger P."/>
            <person name="Cario A."/>
            <person name="Bartlett D."/>
            <person name="Noll K.M."/>
            <person name="Woyke T."/>
        </authorList>
    </citation>
    <scope>NUCLEOTIDE SEQUENCE [LARGE SCALE GENOMIC DNA]</scope>
    <source>
        <strain evidence="13">DSM 14283 / JCM 11233 / KA3</strain>
    </source>
</reference>
<feature type="transmembrane region" description="Helical" evidence="9">
    <location>
        <begin position="120"/>
        <end position="139"/>
    </location>
</feature>
<feature type="transmembrane region" description="Helical" evidence="9">
    <location>
        <begin position="53"/>
        <end position="70"/>
    </location>
</feature>
<comment type="similarity">
    <text evidence="1 9 11">Belongs to the peptidase A8 family.</text>
</comment>
<evidence type="ECO:0000256" key="10">
    <source>
        <dbReference type="RuleBase" id="RU000594"/>
    </source>
</evidence>
<evidence type="ECO:0000256" key="5">
    <source>
        <dbReference type="ARBA" id="ARBA00022750"/>
    </source>
</evidence>
<keyword evidence="3 9" id="KW-0645">Protease</keyword>
<evidence type="ECO:0000256" key="8">
    <source>
        <dbReference type="ARBA" id="ARBA00023136"/>
    </source>
</evidence>
<dbReference type="EMBL" id="CP003257">
    <property type="protein sequence ID" value="AEX86026.1"/>
    <property type="molecule type" value="Genomic_DNA"/>
</dbReference>
<evidence type="ECO:0000256" key="3">
    <source>
        <dbReference type="ARBA" id="ARBA00022670"/>
    </source>
</evidence>
<evidence type="ECO:0000256" key="7">
    <source>
        <dbReference type="ARBA" id="ARBA00022989"/>
    </source>
</evidence>
<dbReference type="Pfam" id="PF01252">
    <property type="entry name" value="Peptidase_A8"/>
    <property type="match status" value="1"/>
</dbReference>
<gene>
    <name evidence="9" type="primary">lspA</name>
    <name evidence="12" type="ordered locus">Marpi_1637</name>
</gene>
<dbReference type="STRING" id="443254.Marpi_1637"/>
<reference evidence="12 13" key="1">
    <citation type="journal article" date="2012" name="J. Bacteriol.">
        <title>Complete Genome Sequence of the Thermophilic, Piezophilic, Heterotrophic Bacterium Marinitoga piezophila KA3.</title>
        <authorList>
            <person name="Lucas S."/>
            <person name="Han J."/>
            <person name="Lapidus A."/>
            <person name="Cheng J.F."/>
            <person name="Goodwin L.A."/>
            <person name="Pitluck S."/>
            <person name="Peters L."/>
            <person name="Mikhailova N."/>
            <person name="Teshima H."/>
            <person name="Detter J.C."/>
            <person name="Han C."/>
            <person name="Tapia R."/>
            <person name="Land M."/>
            <person name="Hauser L."/>
            <person name="Kyrpides N.C."/>
            <person name="Ivanova N."/>
            <person name="Pagani I."/>
            <person name="Vannier P."/>
            <person name="Oger P."/>
            <person name="Bartlett D.H."/>
            <person name="Noll K.M."/>
            <person name="Woyke T."/>
            <person name="Jebbar M."/>
        </authorList>
    </citation>
    <scope>NUCLEOTIDE SEQUENCE [LARGE SCALE GENOMIC DNA]</scope>
    <source>
        <strain evidence="13">DSM 14283 / JCM 11233 / KA3</strain>
    </source>
</reference>
<dbReference type="HOGENOM" id="CLU_083252_3_1_0"/>
<dbReference type="PROSITE" id="PS00855">
    <property type="entry name" value="SPASE_II"/>
    <property type="match status" value="1"/>
</dbReference>
<evidence type="ECO:0000256" key="6">
    <source>
        <dbReference type="ARBA" id="ARBA00022801"/>
    </source>
</evidence>
<dbReference type="HAMAP" id="MF_00161">
    <property type="entry name" value="LspA"/>
    <property type="match status" value="1"/>
</dbReference>
<feature type="active site" evidence="9">
    <location>
        <position position="124"/>
    </location>
</feature>
<accession>H2J509</accession>
<keyword evidence="9" id="KW-0997">Cell inner membrane</keyword>
<evidence type="ECO:0000256" key="11">
    <source>
        <dbReference type="RuleBase" id="RU004181"/>
    </source>
</evidence>
<feature type="transmembrane region" description="Helical" evidence="9">
    <location>
        <begin position="82"/>
        <end position="100"/>
    </location>
</feature>
<keyword evidence="2 9" id="KW-1003">Cell membrane</keyword>
<comment type="subcellular location">
    <subcellularLocation>
        <location evidence="9">Cell inner membrane</location>
        <topology evidence="9">Multi-pass membrane protein</topology>
    </subcellularLocation>
</comment>
<dbReference type="GO" id="GO:0006508">
    <property type="term" value="P:proteolysis"/>
    <property type="evidence" value="ECO:0007669"/>
    <property type="project" value="UniProtKB-KW"/>
</dbReference>
<dbReference type="GO" id="GO:0005886">
    <property type="term" value="C:plasma membrane"/>
    <property type="evidence" value="ECO:0007669"/>
    <property type="project" value="UniProtKB-SubCell"/>
</dbReference>
<proteinExistence type="inferred from homology"/>
<dbReference type="AlphaFoldDB" id="H2J509"/>
<dbReference type="eggNOG" id="COG0597">
    <property type="taxonomic scope" value="Bacteria"/>
</dbReference>
<protein>
    <recommendedName>
        <fullName evidence="9">Lipoprotein signal peptidase</fullName>
        <ecNumber evidence="9">3.4.23.36</ecNumber>
    </recommendedName>
    <alternativeName>
        <fullName evidence="9">Prolipoprotein signal peptidase</fullName>
    </alternativeName>
    <alternativeName>
        <fullName evidence="9">Signal peptidase II</fullName>
        <shortName evidence="9">SPase II</shortName>
    </alternativeName>
</protein>
<name>H2J509_MARPK</name>
<dbReference type="EC" id="3.4.23.36" evidence="9"/>
<keyword evidence="5 9" id="KW-0064">Aspartyl protease</keyword>
<dbReference type="KEGG" id="mpz:Marpi_1637"/>
<keyword evidence="8 9" id="KW-0472">Membrane</keyword>
<evidence type="ECO:0000256" key="4">
    <source>
        <dbReference type="ARBA" id="ARBA00022692"/>
    </source>
</evidence>
<evidence type="ECO:0000313" key="12">
    <source>
        <dbReference type="EMBL" id="AEX86026.1"/>
    </source>
</evidence>
<dbReference type="GO" id="GO:0004190">
    <property type="term" value="F:aspartic-type endopeptidase activity"/>
    <property type="evidence" value="ECO:0007669"/>
    <property type="project" value="UniProtKB-UniRule"/>
</dbReference>
<organism evidence="12 13">
    <name type="scientific">Marinitoga piezophila (strain DSM 14283 / JCM 11233 / KA3)</name>
    <dbReference type="NCBI Taxonomy" id="443254"/>
    <lineage>
        <taxon>Bacteria</taxon>
        <taxon>Thermotogati</taxon>
        <taxon>Thermotogota</taxon>
        <taxon>Thermotogae</taxon>
        <taxon>Petrotogales</taxon>
        <taxon>Petrotogaceae</taxon>
        <taxon>Marinitoga</taxon>
    </lineage>
</organism>
<dbReference type="InterPro" id="IPR001872">
    <property type="entry name" value="Peptidase_A8"/>
</dbReference>
<dbReference type="Proteomes" id="UP000007161">
    <property type="component" value="Chromosome"/>
</dbReference>
<sequence length="152" mass="17654">MDWLIPIILFLDQITKVLAREYLIGKNIEIIGDYITLTYVTNTGMAFGMLKGHSFYLGLVSTIIVTIIYIYRKIYMNNNKSLLFDIATVFIIGGAMGNLYDRIRFEYVVDMFSVKYFSVFNVADSFVTIGGILLAIYFIKKERNYTWKKTSW</sequence>
<dbReference type="NCBIfam" id="TIGR00077">
    <property type="entry name" value="lspA"/>
    <property type="match status" value="1"/>
</dbReference>
<keyword evidence="12" id="KW-0449">Lipoprotein</keyword>
<dbReference type="RefSeq" id="WP_014297097.1">
    <property type="nucleotide sequence ID" value="NC_016751.1"/>
</dbReference>
<keyword evidence="13" id="KW-1185">Reference proteome</keyword>
<evidence type="ECO:0000313" key="13">
    <source>
        <dbReference type="Proteomes" id="UP000007161"/>
    </source>
</evidence>
<evidence type="ECO:0000256" key="1">
    <source>
        <dbReference type="ARBA" id="ARBA00006139"/>
    </source>
</evidence>
<dbReference type="PRINTS" id="PR00781">
    <property type="entry name" value="LIPOSIGPTASE"/>
</dbReference>
<keyword evidence="4 9" id="KW-0812">Transmembrane</keyword>
<dbReference type="PANTHER" id="PTHR33695:SF1">
    <property type="entry name" value="LIPOPROTEIN SIGNAL PEPTIDASE"/>
    <property type="match status" value="1"/>
</dbReference>
<feature type="active site" evidence="9">
    <location>
        <position position="110"/>
    </location>
</feature>